<keyword evidence="1" id="KW-0812">Transmembrane</keyword>
<dbReference type="EMBL" id="CP036339">
    <property type="protein sequence ID" value="QDT74801.1"/>
    <property type="molecule type" value="Genomic_DNA"/>
</dbReference>
<reference evidence="2 3" key="1">
    <citation type="submission" date="2019-02" db="EMBL/GenBank/DDBJ databases">
        <title>Deep-cultivation of Planctomycetes and their phenomic and genomic characterization uncovers novel biology.</title>
        <authorList>
            <person name="Wiegand S."/>
            <person name="Jogler M."/>
            <person name="Boedeker C."/>
            <person name="Pinto D."/>
            <person name="Vollmers J."/>
            <person name="Rivas-Marin E."/>
            <person name="Kohn T."/>
            <person name="Peeters S.H."/>
            <person name="Heuer A."/>
            <person name="Rast P."/>
            <person name="Oberbeckmann S."/>
            <person name="Bunk B."/>
            <person name="Jeske O."/>
            <person name="Meyerdierks A."/>
            <person name="Storesund J.E."/>
            <person name="Kallscheuer N."/>
            <person name="Luecker S."/>
            <person name="Lage O.M."/>
            <person name="Pohl T."/>
            <person name="Merkel B.J."/>
            <person name="Hornburger P."/>
            <person name="Mueller R.-W."/>
            <person name="Bruemmer F."/>
            <person name="Labrenz M."/>
            <person name="Spormann A.M."/>
            <person name="Op den Camp H."/>
            <person name="Overmann J."/>
            <person name="Amann R."/>
            <person name="Jetten M.S.M."/>
            <person name="Mascher T."/>
            <person name="Medema M.H."/>
            <person name="Devos D.P."/>
            <person name="Kaster A.-K."/>
            <person name="Ovreas L."/>
            <person name="Rohde M."/>
            <person name="Galperin M.Y."/>
            <person name="Jogler C."/>
        </authorList>
    </citation>
    <scope>NUCLEOTIDE SEQUENCE [LARGE SCALE GENOMIC DNA]</scope>
    <source>
        <strain evidence="2 3">I41</strain>
    </source>
</reference>
<evidence type="ECO:0000313" key="2">
    <source>
        <dbReference type="EMBL" id="QDT74801.1"/>
    </source>
</evidence>
<dbReference type="InterPro" id="IPR025671">
    <property type="entry name" value="HXXEE"/>
</dbReference>
<keyword evidence="3" id="KW-1185">Reference proteome</keyword>
<feature type="transmembrane region" description="Helical" evidence="1">
    <location>
        <begin position="144"/>
        <end position="163"/>
    </location>
</feature>
<feature type="transmembrane region" description="Helical" evidence="1">
    <location>
        <begin position="175"/>
        <end position="194"/>
    </location>
</feature>
<dbReference type="AlphaFoldDB" id="A0A517U2F3"/>
<feature type="transmembrane region" description="Helical" evidence="1">
    <location>
        <begin position="104"/>
        <end position="123"/>
    </location>
</feature>
<name>A0A517U2F3_9BACT</name>
<gene>
    <name evidence="2" type="ORF">I41_40040</name>
</gene>
<proteinExistence type="predicted"/>
<keyword evidence="1" id="KW-1133">Transmembrane helix</keyword>
<protein>
    <recommendedName>
        <fullName evidence="4">HXXEE domain-containing protein</fullName>
    </recommendedName>
</protein>
<sequence length="207" mass="22824">MVAMVQSEFRAVMKWLVTEWQWPLAALFAAALLLAMAPVWGVVAGATMALVWLQLPIYMVHQFEEHYGDRFRLYVNRNVAHCDALTPEGAFWINSLGVWGIDLAMLYLAAFVDPALALAAFYLPLVNGIAHIRETAARRRYNPGLWTSIVLFLPVAGYGLYRVSQETAATLADHALGLGISVAVHAAIIGYLLLRIRKLRGGMALAS</sequence>
<evidence type="ECO:0008006" key="4">
    <source>
        <dbReference type="Google" id="ProtNLM"/>
    </source>
</evidence>
<keyword evidence="1" id="KW-0472">Membrane</keyword>
<evidence type="ECO:0000313" key="3">
    <source>
        <dbReference type="Proteomes" id="UP000317909"/>
    </source>
</evidence>
<dbReference type="Pfam" id="PF13787">
    <property type="entry name" value="HXXEE"/>
    <property type="match status" value="1"/>
</dbReference>
<dbReference type="KEGG" id="llh:I41_40040"/>
<organism evidence="2 3">
    <name type="scientific">Lacipirellula limnantheis</name>
    <dbReference type="NCBI Taxonomy" id="2528024"/>
    <lineage>
        <taxon>Bacteria</taxon>
        <taxon>Pseudomonadati</taxon>
        <taxon>Planctomycetota</taxon>
        <taxon>Planctomycetia</taxon>
        <taxon>Pirellulales</taxon>
        <taxon>Lacipirellulaceae</taxon>
        <taxon>Lacipirellula</taxon>
    </lineage>
</organism>
<accession>A0A517U2F3</accession>
<dbReference type="Proteomes" id="UP000317909">
    <property type="component" value="Chromosome"/>
</dbReference>
<evidence type="ECO:0000256" key="1">
    <source>
        <dbReference type="SAM" id="Phobius"/>
    </source>
</evidence>